<protein>
    <recommendedName>
        <fullName evidence="2">Spt20-like SEP domain-containing protein</fullName>
    </recommendedName>
</protein>
<dbReference type="EMBL" id="AAYY01000001">
    <property type="protein sequence ID" value="EDP45075.1"/>
    <property type="molecule type" value="Genomic_DNA"/>
</dbReference>
<dbReference type="Pfam" id="PF12090">
    <property type="entry name" value="Spt20_SEP"/>
    <property type="match status" value="1"/>
</dbReference>
<dbReference type="PANTHER" id="PTHR13526:SF8">
    <property type="entry name" value="TRANSCRIPTION FACTOR SPT20 HOMOLOG"/>
    <property type="match status" value="1"/>
</dbReference>
<dbReference type="KEGG" id="mgl:MGL_0064"/>
<feature type="region of interest" description="Disordered" evidence="1">
    <location>
        <begin position="293"/>
        <end position="372"/>
    </location>
</feature>
<dbReference type="AlphaFoldDB" id="A8PRJ1"/>
<dbReference type="GO" id="GO:0003712">
    <property type="term" value="F:transcription coregulator activity"/>
    <property type="evidence" value="ECO:0007669"/>
    <property type="project" value="InterPro"/>
</dbReference>
<gene>
    <name evidence="3" type="ORF">MGL_0064</name>
</gene>
<dbReference type="OrthoDB" id="1932706at2759"/>
<dbReference type="InterPro" id="IPR021950">
    <property type="entry name" value="Spt20"/>
</dbReference>
<accession>A8PRJ1</accession>
<dbReference type="RefSeq" id="XP_001732289.1">
    <property type="nucleotide sequence ID" value="XM_001732237.1"/>
</dbReference>
<comment type="caution">
    <text evidence="3">The sequence shown here is derived from an EMBL/GenBank/DDBJ whole genome shotgun (WGS) entry which is preliminary data.</text>
</comment>
<dbReference type="STRING" id="425265.A8PRJ1"/>
<dbReference type="InParanoid" id="A8PRJ1"/>
<dbReference type="PANTHER" id="PTHR13526">
    <property type="entry name" value="TRANSCRIPTION FACTOR SPT20 HOMOLOG"/>
    <property type="match status" value="1"/>
</dbReference>
<feature type="domain" description="Spt20-like SEP" evidence="2">
    <location>
        <begin position="10"/>
        <end position="177"/>
    </location>
</feature>
<keyword evidence="4" id="KW-1185">Reference proteome</keyword>
<feature type="compositionally biased region" description="Basic and acidic residues" evidence="1">
    <location>
        <begin position="342"/>
        <end position="352"/>
    </location>
</feature>
<sequence>MQKQTQSITHIQEFLHYLQNQIIPVDLVDVFQQAGVPFFEGCLMVEVHDHREPPVDTSHNANAYGPDGRRLRPNNTSLFYLREGGRYGFHPHRLGGGRSNLWKDEAYPSPDGVEVYRMILRSSDESLWNDLRMMDVKTGGIWNDDDAMRIESQILHLTAPPLCLDPDPHVTRIANVMLSSTMPSSSYTSGIPFQQYKIDASTGYKLNSIEVEQAESKGARRLHIMNMMKNGWRTGSDSQQDLSSEPYTFVPSLSRLEFIKKLRQNRANVTKQGATDVVPASQTPAADAIQAVDAKGAANQASRRKRAKGSDDTGSPDSKDDLSSAAIIVDSQRSKHKRRRKESTPQDSKSEAASETIASPPKQHGNRTSTKSQMPAIMSEPVQIDHAPVNSGATNPSPWHKIQADKPSQLVLPGNGAAVKANKSLNSPILPTGRDTPSFSTALYNSWNKSN</sequence>
<reference evidence="3 4" key="1">
    <citation type="journal article" date="2007" name="Proc. Natl. Acad. Sci. U.S.A.">
        <title>Dandruff-associated Malassezia genomes reveal convergent and divergent virulence traits shared with plant and human fungal pathogens.</title>
        <authorList>
            <person name="Xu J."/>
            <person name="Saunders C.W."/>
            <person name="Hu P."/>
            <person name="Grant R.A."/>
            <person name="Boekhout T."/>
            <person name="Kuramae E.E."/>
            <person name="Kronstad J.W."/>
            <person name="Deangelis Y.M."/>
            <person name="Reeder N.L."/>
            <person name="Johnstone K.R."/>
            <person name="Leland M."/>
            <person name="Fieno A.M."/>
            <person name="Begley W.M."/>
            <person name="Sun Y."/>
            <person name="Lacey M.P."/>
            <person name="Chaudhary T."/>
            <person name="Keough T."/>
            <person name="Chu L."/>
            <person name="Sears R."/>
            <person name="Yuan B."/>
            <person name="Dawson T.L.Jr."/>
        </authorList>
    </citation>
    <scope>NUCLEOTIDE SEQUENCE [LARGE SCALE GENOMIC DNA]</scope>
    <source>
        <strain evidence="4">ATCC MYA-4612 / CBS 7966</strain>
    </source>
</reference>
<dbReference type="GeneID" id="5856595"/>
<dbReference type="GO" id="GO:0006357">
    <property type="term" value="P:regulation of transcription by RNA polymerase II"/>
    <property type="evidence" value="ECO:0007669"/>
    <property type="project" value="TreeGrafter"/>
</dbReference>
<name>A8PRJ1_MALGO</name>
<dbReference type="Proteomes" id="UP000008837">
    <property type="component" value="Unassembled WGS sequence"/>
</dbReference>
<dbReference type="InterPro" id="IPR046468">
    <property type="entry name" value="Spt20-like_SEP"/>
</dbReference>
<proteinExistence type="predicted"/>
<dbReference type="VEuPathDB" id="FungiDB:MGL_0064"/>
<evidence type="ECO:0000256" key="1">
    <source>
        <dbReference type="SAM" id="MobiDB-lite"/>
    </source>
</evidence>
<evidence type="ECO:0000313" key="4">
    <source>
        <dbReference type="Proteomes" id="UP000008837"/>
    </source>
</evidence>
<organism evidence="3 4">
    <name type="scientific">Malassezia globosa (strain ATCC MYA-4612 / CBS 7966)</name>
    <name type="common">Dandruff-associated fungus</name>
    <dbReference type="NCBI Taxonomy" id="425265"/>
    <lineage>
        <taxon>Eukaryota</taxon>
        <taxon>Fungi</taxon>
        <taxon>Dikarya</taxon>
        <taxon>Basidiomycota</taxon>
        <taxon>Ustilaginomycotina</taxon>
        <taxon>Malasseziomycetes</taxon>
        <taxon>Malasseziales</taxon>
        <taxon>Malasseziaceae</taxon>
        <taxon>Malassezia</taxon>
    </lineage>
</organism>
<evidence type="ECO:0000313" key="3">
    <source>
        <dbReference type="EMBL" id="EDP45075.1"/>
    </source>
</evidence>
<evidence type="ECO:0000259" key="2">
    <source>
        <dbReference type="Pfam" id="PF12090"/>
    </source>
</evidence>
<feature type="region of interest" description="Disordered" evidence="1">
    <location>
        <begin position="425"/>
        <end position="451"/>
    </location>
</feature>
<dbReference type="GO" id="GO:0000124">
    <property type="term" value="C:SAGA complex"/>
    <property type="evidence" value="ECO:0007669"/>
    <property type="project" value="InterPro"/>
</dbReference>